<keyword evidence="2" id="KW-1185">Reference proteome</keyword>
<dbReference type="RefSeq" id="WP_345429059.1">
    <property type="nucleotide sequence ID" value="NZ_BAABHK010000001.1"/>
</dbReference>
<evidence type="ECO:0000313" key="1">
    <source>
        <dbReference type="EMBL" id="GAA4620802.1"/>
    </source>
</evidence>
<gene>
    <name evidence="1" type="ORF">GCM10023196_006210</name>
</gene>
<evidence type="ECO:0000313" key="2">
    <source>
        <dbReference type="Proteomes" id="UP001501442"/>
    </source>
</evidence>
<organism evidence="1 2">
    <name type="scientific">Actinoallomurus vinaceus</name>
    <dbReference type="NCBI Taxonomy" id="1080074"/>
    <lineage>
        <taxon>Bacteria</taxon>
        <taxon>Bacillati</taxon>
        <taxon>Actinomycetota</taxon>
        <taxon>Actinomycetes</taxon>
        <taxon>Streptosporangiales</taxon>
        <taxon>Thermomonosporaceae</taxon>
        <taxon>Actinoallomurus</taxon>
    </lineage>
</organism>
<dbReference type="EMBL" id="BAABHK010000001">
    <property type="protein sequence ID" value="GAA4620802.1"/>
    <property type="molecule type" value="Genomic_DNA"/>
</dbReference>
<comment type="caution">
    <text evidence="1">The sequence shown here is derived from an EMBL/GenBank/DDBJ whole genome shotgun (WGS) entry which is preliminary data.</text>
</comment>
<dbReference type="InterPro" id="IPR046214">
    <property type="entry name" value="DUF6247"/>
</dbReference>
<dbReference type="Proteomes" id="UP001501442">
    <property type="component" value="Unassembled WGS sequence"/>
</dbReference>
<dbReference type="Pfam" id="PF19760">
    <property type="entry name" value="DUF6247"/>
    <property type="match status" value="1"/>
</dbReference>
<protein>
    <submittedName>
        <fullName evidence="1">Uncharacterized protein</fullName>
    </submittedName>
</protein>
<sequence>MSAQPVEHYEDPRDPQIILRSLPERERSVFLKDYREAVDAAHDPAGYRILQHKLERWATKVRILDNVLEQNPNYYEDLDASRQAILNGTADTVPVEEAFPDWNEFATRAHTHRYG</sequence>
<accession>A0ABP8U094</accession>
<proteinExistence type="predicted"/>
<reference evidence="2" key="1">
    <citation type="journal article" date="2019" name="Int. J. Syst. Evol. Microbiol.">
        <title>The Global Catalogue of Microorganisms (GCM) 10K type strain sequencing project: providing services to taxonomists for standard genome sequencing and annotation.</title>
        <authorList>
            <consortium name="The Broad Institute Genomics Platform"/>
            <consortium name="The Broad Institute Genome Sequencing Center for Infectious Disease"/>
            <person name="Wu L."/>
            <person name="Ma J."/>
        </authorList>
    </citation>
    <scope>NUCLEOTIDE SEQUENCE [LARGE SCALE GENOMIC DNA]</scope>
    <source>
        <strain evidence="2">JCM 17939</strain>
    </source>
</reference>
<name>A0ABP8U094_9ACTN</name>